<evidence type="ECO:0000313" key="4">
    <source>
        <dbReference type="Proteomes" id="UP000242133"/>
    </source>
</evidence>
<keyword evidence="1" id="KW-1133">Transmembrane helix</keyword>
<dbReference type="EMBL" id="PYGI01000002">
    <property type="protein sequence ID" value="PSL16082.1"/>
    <property type="molecule type" value="Genomic_DNA"/>
</dbReference>
<dbReference type="InterPro" id="IPR005182">
    <property type="entry name" value="YdbS-like_PH"/>
</dbReference>
<keyword evidence="4" id="KW-1185">Reference proteome</keyword>
<protein>
    <submittedName>
        <fullName evidence="3">PH (Pleckstrin Homology) domain-containing protein</fullName>
    </submittedName>
</protein>
<feature type="domain" description="YdbS-like PH" evidence="2">
    <location>
        <begin position="98"/>
        <end position="168"/>
    </location>
</feature>
<evidence type="ECO:0000259" key="2">
    <source>
        <dbReference type="Pfam" id="PF03703"/>
    </source>
</evidence>
<dbReference type="RefSeq" id="WP_106590317.1">
    <property type="nucleotide sequence ID" value="NZ_PYGI01000002.1"/>
</dbReference>
<keyword evidence="1" id="KW-0472">Membrane</keyword>
<comment type="caution">
    <text evidence="3">The sequence shown here is derived from an EMBL/GenBank/DDBJ whole genome shotgun (WGS) entry which is preliminary data.</text>
</comment>
<dbReference type="OrthoDB" id="6089089at2"/>
<dbReference type="Proteomes" id="UP000242133">
    <property type="component" value="Unassembled WGS sequence"/>
</dbReference>
<proteinExistence type="predicted"/>
<feature type="transmembrane region" description="Helical" evidence="1">
    <location>
        <begin position="70"/>
        <end position="89"/>
    </location>
</feature>
<accession>A0A2P8F2Z4</accession>
<dbReference type="AlphaFoldDB" id="A0A2P8F2Z4"/>
<reference evidence="3 4" key="1">
    <citation type="submission" date="2018-03" db="EMBL/GenBank/DDBJ databases">
        <title>Genomic Encyclopedia of Archaeal and Bacterial Type Strains, Phase II (KMG-II): from individual species to whole genera.</title>
        <authorList>
            <person name="Goeker M."/>
        </authorList>
    </citation>
    <scope>NUCLEOTIDE SEQUENCE [LARGE SCALE GENOMIC DNA]</scope>
    <source>
        <strain evidence="3 4">DSM 17586</strain>
    </source>
</reference>
<organism evidence="3 4">
    <name type="scientific">Marinobacterium halophilum</name>
    <dbReference type="NCBI Taxonomy" id="267374"/>
    <lineage>
        <taxon>Bacteria</taxon>
        <taxon>Pseudomonadati</taxon>
        <taxon>Pseudomonadota</taxon>
        <taxon>Gammaproteobacteria</taxon>
        <taxon>Oceanospirillales</taxon>
        <taxon>Oceanospirillaceae</taxon>
        <taxon>Marinobacterium</taxon>
    </lineage>
</organism>
<name>A0A2P8F2Z4_9GAMM</name>
<evidence type="ECO:0000313" key="3">
    <source>
        <dbReference type="EMBL" id="PSL16082.1"/>
    </source>
</evidence>
<evidence type="ECO:0000256" key="1">
    <source>
        <dbReference type="SAM" id="Phobius"/>
    </source>
</evidence>
<dbReference type="Pfam" id="PF03703">
    <property type="entry name" value="bPH_2"/>
    <property type="match status" value="1"/>
</dbReference>
<sequence length="181" mass="20124">MLPNEKILFEIKRSPLALSYGLRDLAIALALAWLCWDALAEVPFWDSWWLMEQYRALATRFLWEGAGIPASWIAMALGLVAVLVGLGAVRQLVHELSSRYRVSGLRVLACKGLLGRSEQQLYLLSVDGVSLEQGVLGRLCGHASLIVSGRGDNALRLDFVRQPDEVRGKIDRLVLARRSKV</sequence>
<gene>
    <name evidence="3" type="ORF">CLV44_1025</name>
</gene>
<keyword evidence="1" id="KW-0812">Transmembrane</keyword>